<dbReference type="RefSeq" id="WP_025550144.1">
    <property type="nucleotide sequence ID" value="NZ_BATN01000072.1"/>
</dbReference>
<sequence length="380" mass="40832">MVPESAQLNMPICIDGRMLNDGGAGTGVGQYARTLIAALQTAGICPSVLKDGGPARHRPRIRKLLAAARPWSRVAFFSDQGFYVRDVFREAQVFFNMHKRPMPIALPGRPGIMHWSYPLPLQIRGWRNLYTVHDVMPLDPGIPSPVDGARLRTMLNALRDTGGEFVTVSDTARSQIISQMGWPMHMVATCHQAADISGARQGALPESLCEGDYLLYVGAVEARKNLLRLLEAYHASGSPTPLVISGPDGLDAAAVDARIRMTPGAIRLGLQPRDRVLQLIAGARALILVSLAEGFGLPVAEAMALGTPVISADVPALAEVGGGATLLVDPLNIAALRDGLIAIDSDPLLRDRLSRLGAKRAQHFALEPYAQRLLKLYGIA</sequence>
<proteinExistence type="predicted"/>
<dbReference type="SUPFAM" id="SSF53756">
    <property type="entry name" value="UDP-Glycosyltransferase/glycogen phosphorylase"/>
    <property type="match status" value="1"/>
</dbReference>
<evidence type="ECO:0000313" key="4">
    <source>
        <dbReference type="Proteomes" id="UP000593663"/>
    </source>
</evidence>
<accession>A0A7M2GFC1</accession>
<evidence type="ECO:0000259" key="2">
    <source>
        <dbReference type="Pfam" id="PF00534"/>
    </source>
</evidence>
<dbReference type="GO" id="GO:0016757">
    <property type="term" value="F:glycosyltransferase activity"/>
    <property type="evidence" value="ECO:0007669"/>
    <property type="project" value="InterPro"/>
</dbReference>
<dbReference type="PANTHER" id="PTHR46401">
    <property type="entry name" value="GLYCOSYLTRANSFERASE WBBK-RELATED"/>
    <property type="match status" value="1"/>
</dbReference>
<evidence type="ECO:0000256" key="1">
    <source>
        <dbReference type="ARBA" id="ARBA00022679"/>
    </source>
</evidence>
<keyword evidence="1 3" id="KW-0808">Transferase</keyword>
<gene>
    <name evidence="3" type="ORF">H5V43_11400</name>
</gene>
<dbReference type="AlphaFoldDB" id="A0A7M2GFC1"/>
<dbReference type="Gene3D" id="3.40.50.2000">
    <property type="entry name" value="Glycogen Phosphorylase B"/>
    <property type="match status" value="2"/>
</dbReference>
<dbReference type="CDD" id="cd03809">
    <property type="entry name" value="GT4_MtfB-like"/>
    <property type="match status" value="1"/>
</dbReference>
<evidence type="ECO:0000313" key="3">
    <source>
        <dbReference type="EMBL" id="QOT70729.1"/>
    </source>
</evidence>
<feature type="domain" description="Glycosyl transferase family 1" evidence="2">
    <location>
        <begin position="212"/>
        <end position="359"/>
    </location>
</feature>
<protein>
    <submittedName>
        <fullName evidence="3">Glycosyltransferase family 4 protein</fullName>
    </submittedName>
</protein>
<dbReference type="InterPro" id="IPR001296">
    <property type="entry name" value="Glyco_trans_1"/>
</dbReference>
<name>A0A7M2GFC1_SPHSA</name>
<dbReference type="KEGG" id="sbar:H5V43_11400"/>
<dbReference type="Proteomes" id="UP000593663">
    <property type="component" value="Chromosome 1"/>
</dbReference>
<dbReference type="PANTHER" id="PTHR46401:SF2">
    <property type="entry name" value="GLYCOSYLTRANSFERASE WBBK-RELATED"/>
    <property type="match status" value="1"/>
</dbReference>
<dbReference type="EMBL" id="CP060035">
    <property type="protein sequence ID" value="QOT70729.1"/>
    <property type="molecule type" value="Genomic_DNA"/>
</dbReference>
<dbReference type="Pfam" id="PF00534">
    <property type="entry name" value="Glycos_transf_1"/>
    <property type="match status" value="1"/>
</dbReference>
<organism evidence="3 4">
    <name type="scientific">Sphingobium fuliginis (strain ATCC 27551)</name>
    <dbReference type="NCBI Taxonomy" id="336203"/>
    <lineage>
        <taxon>Bacteria</taxon>
        <taxon>Pseudomonadati</taxon>
        <taxon>Pseudomonadota</taxon>
        <taxon>Alphaproteobacteria</taxon>
        <taxon>Sphingomonadales</taxon>
        <taxon>Sphingomonadaceae</taxon>
        <taxon>Sphingobium</taxon>
    </lineage>
</organism>
<reference evidence="4" key="1">
    <citation type="submission" date="2020-08" db="EMBL/GenBank/DDBJ databases">
        <title>Complete genome sequence of Sphingobium barthaii strain KK22, a high-molecular-weight polycyclic aromatic hydrocarbon-degrading soil bacterium.</title>
        <authorList>
            <person name="Mori J.F."/>
            <person name="Kanaly R.A."/>
        </authorList>
    </citation>
    <scope>NUCLEOTIDE SEQUENCE [LARGE SCALE GENOMIC DNA]</scope>
    <source>
        <strain evidence="4">KK22</strain>
    </source>
</reference>